<organism evidence="1 2">
    <name type="scientific">Devosia riboflavina</name>
    <dbReference type="NCBI Taxonomy" id="46914"/>
    <lineage>
        <taxon>Bacteria</taxon>
        <taxon>Pseudomonadati</taxon>
        <taxon>Pseudomonadota</taxon>
        <taxon>Alphaproteobacteria</taxon>
        <taxon>Hyphomicrobiales</taxon>
        <taxon>Devosiaceae</taxon>
        <taxon>Devosia</taxon>
    </lineage>
</organism>
<protein>
    <recommendedName>
        <fullName evidence="3">DNA-packaging protein</fullName>
    </recommendedName>
</protein>
<comment type="caution">
    <text evidence="1">The sequence shown here is derived from an EMBL/GenBank/DDBJ whole genome shotgun (WGS) entry which is preliminary data.</text>
</comment>
<dbReference type="RefSeq" id="WP_035083903.1">
    <property type="nucleotide sequence ID" value="NZ_JQGC01000012.1"/>
</dbReference>
<dbReference type="STRING" id="46914.JP75_14340"/>
<dbReference type="Proteomes" id="UP000028981">
    <property type="component" value="Unassembled WGS sequence"/>
</dbReference>
<evidence type="ECO:0000313" key="1">
    <source>
        <dbReference type="EMBL" id="KFL30648.1"/>
    </source>
</evidence>
<dbReference type="CDD" id="cd08054">
    <property type="entry name" value="gp6"/>
    <property type="match status" value="1"/>
</dbReference>
<dbReference type="InterPro" id="IPR006450">
    <property type="entry name" value="Phage_HK97_gp6-like"/>
</dbReference>
<reference evidence="1 2" key="1">
    <citation type="submission" date="2014-08" db="EMBL/GenBank/DDBJ databases">
        <authorList>
            <person name="Hassan Y.I."/>
            <person name="Lepp D."/>
            <person name="Zhou T."/>
        </authorList>
    </citation>
    <scope>NUCLEOTIDE SEQUENCE [LARGE SCALE GENOMIC DNA]</scope>
    <source>
        <strain evidence="1 2">IFO13584</strain>
    </source>
</reference>
<dbReference type="OrthoDB" id="7307102at2"/>
<gene>
    <name evidence="1" type="ORF">JP75_14340</name>
</gene>
<sequence>MTALTDFKGQLNITDDEADDAVLTRMITDALDHTGSAIGADAQLSYDELPGGLRRAVLMLAAHFFENREAVLVGVGTNELPFGYADLIAPHRKWVF</sequence>
<name>A0A087M195_9HYPH</name>
<dbReference type="EMBL" id="JQGC01000012">
    <property type="protein sequence ID" value="KFL30648.1"/>
    <property type="molecule type" value="Genomic_DNA"/>
</dbReference>
<evidence type="ECO:0000313" key="2">
    <source>
        <dbReference type="Proteomes" id="UP000028981"/>
    </source>
</evidence>
<dbReference type="Gene3D" id="1.10.3230.30">
    <property type="entry name" value="Phage gp6-like head-tail connector protein"/>
    <property type="match status" value="1"/>
</dbReference>
<dbReference type="Pfam" id="PF05135">
    <property type="entry name" value="Phage_connect_1"/>
    <property type="match status" value="1"/>
</dbReference>
<accession>A0A087M195</accession>
<dbReference type="AlphaFoldDB" id="A0A087M195"/>
<proteinExistence type="predicted"/>
<evidence type="ECO:0008006" key="3">
    <source>
        <dbReference type="Google" id="ProtNLM"/>
    </source>
</evidence>
<keyword evidence="2" id="KW-1185">Reference proteome</keyword>
<dbReference type="NCBIfam" id="TIGR01560">
    <property type="entry name" value="put_DNA_pack"/>
    <property type="match status" value="1"/>
</dbReference>
<dbReference type="InterPro" id="IPR021146">
    <property type="entry name" value="Phage_gp6-like_head-tail"/>
</dbReference>